<dbReference type="AlphaFoldDB" id="A0A644VA28"/>
<proteinExistence type="predicted"/>
<evidence type="ECO:0000256" key="1">
    <source>
        <dbReference type="SAM" id="Phobius"/>
    </source>
</evidence>
<reference evidence="2" key="1">
    <citation type="submission" date="2019-08" db="EMBL/GenBank/DDBJ databases">
        <authorList>
            <person name="Kucharzyk K."/>
            <person name="Murdoch R.W."/>
            <person name="Higgins S."/>
            <person name="Loffler F."/>
        </authorList>
    </citation>
    <scope>NUCLEOTIDE SEQUENCE</scope>
</reference>
<sequence>MKNRNNKNKVNKCDNLPFYLPNSWDCLEAKGPGPFVTKAILRNSDGEIIYWDSRHNRKHNIKLDIDIGSTWWAPKSIGWWIGVLFSIGAICFALGAVPGYLKLVGNTYDALTYFIGSIFFTSAAFLQYIEEINSSNTLSKKKLKFKIFVFMPRRLSWWSVFIQLLGTLFFNLTTFAAIFTNLSVNQLINLVWVPDMYGSICFLIASFLAWIEISNGIFSWNPNSFSWNVSGFNVLGSIFFAISAIGAIIIPSPGLYLSAFLVNIGTFLGALCFLFAAILLLPERIYEKINNN</sequence>
<keyword evidence="1" id="KW-0472">Membrane</keyword>
<keyword evidence="1" id="KW-1133">Transmembrane helix</keyword>
<keyword evidence="1" id="KW-0812">Transmembrane</keyword>
<feature type="transmembrane region" description="Helical" evidence="1">
    <location>
        <begin position="155"/>
        <end position="179"/>
    </location>
</feature>
<organism evidence="2">
    <name type="scientific">bioreactor metagenome</name>
    <dbReference type="NCBI Taxonomy" id="1076179"/>
    <lineage>
        <taxon>unclassified sequences</taxon>
        <taxon>metagenomes</taxon>
        <taxon>ecological metagenomes</taxon>
    </lineage>
</organism>
<gene>
    <name evidence="2" type="ORF">SDC9_34080</name>
</gene>
<feature type="transmembrane region" description="Helical" evidence="1">
    <location>
        <begin position="232"/>
        <end position="250"/>
    </location>
</feature>
<evidence type="ECO:0000313" key="2">
    <source>
        <dbReference type="EMBL" id="MPL88067.1"/>
    </source>
</evidence>
<feature type="transmembrane region" description="Helical" evidence="1">
    <location>
        <begin position="256"/>
        <end position="281"/>
    </location>
</feature>
<name>A0A644VA28_9ZZZZ</name>
<feature type="transmembrane region" description="Helical" evidence="1">
    <location>
        <begin position="77"/>
        <end position="101"/>
    </location>
</feature>
<dbReference type="EMBL" id="VSSQ01000250">
    <property type="protein sequence ID" value="MPL88067.1"/>
    <property type="molecule type" value="Genomic_DNA"/>
</dbReference>
<comment type="caution">
    <text evidence="2">The sequence shown here is derived from an EMBL/GenBank/DDBJ whole genome shotgun (WGS) entry which is preliminary data.</text>
</comment>
<accession>A0A644VA28</accession>
<feature type="transmembrane region" description="Helical" evidence="1">
    <location>
        <begin position="191"/>
        <end position="211"/>
    </location>
</feature>
<evidence type="ECO:0008006" key="3">
    <source>
        <dbReference type="Google" id="ProtNLM"/>
    </source>
</evidence>
<feature type="transmembrane region" description="Helical" evidence="1">
    <location>
        <begin position="113"/>
        <end position="134"/>
    </location>
</feature>
<protein>
    <recommendedName>
        <fullName evidence="3">YrhK domain-containing protein</fullName>
    </recommendedName>
</protein>